<feature type="domain" description="SAM" evidence="20">
    <location>
        <begin position="1166"/>
        <end position="1224"/>
    </location>
</feature>
<evidence type="ECO:0000256" key="9">
    <source>
        <dbReference type="ARBA" id="ARBA00022553"/>
    </source>
</evidence>
<dbReference type="GO" id="GO:0005856">
    <property type="term" value="C:cytoskeleton"/>
    <property type="evidence" value="ECO:0007669"/>
    <property type="project" value="UniProtKB-SubCell"/>
</dbReference>
<evidence type="ECO:0000256" key="16">
    <source>
        <dbReference type="ARBA" id="ARBA00023273"/>
    </source>
</evidence>
<dbReference type="CDD" id="cd10343">
    <property type="entry name" value="SH2_SHIP"/>
    <property type="match status" value="1"/>
</dbReference>
<evidence type="ECO:0000256" key="2">
    <source>
        <dbReference type="ARBA" id="ARBA00004245"/>
    </source>
</evidence>
<dbReference type="InterPro" id="IPR036691">
    <property type="entry name" value="Endo/exonu/phosph_ase_sf"/>
</dbReference>
<dbReference type="GeneID" id="120817861"/>
<dbReference type="Pfam" id="PF00536">
    <property type="entry name" value="SAM_1"/>
    <property type="match status" value="1"/>
</dbReference>
<dbReference type="GeneTree" id="ENSGT00940000166245"/>
<dbReference type="PROSITE" id="PS50001">
    <property type="entry name" value="SH2"/>
    <property type="match status" value="1"/>
</dbReference>
<dbReference type="PRINTS" id="PR00401">
    <property type="entry name" value="SH2DOMAIN"/>
</dbReference>
<dbReference type="Proteomes" id="UP000007635">
    <property type="component" value="Chromosome IV"/>
</dbReference>
<feature type="region of interest" description="Disordered" evidence="18">
    <location>
        <begin position="1047"/>
        <end position="1067"/>
    </location>
</feature>
<keyword evidence="14" id="KW-0472">Membrane</keyword>
<keyword evidence="16" id="KW-0966">Cell projection</keyword>
<dbReference type="Ensembl" id="ENSGACT00000070055.1">
    <property type="protein sequence ID" value="ENSGACP00000064799.1"/>
    <property type="gene ID" value="ENSGACG00000017174.2"/>
</dbReference>
<evidence type="ECO:0000259" key="20">
    <source>
        <dbReference type="PROSITE" id="PS50105"/>
    </source>
</evidence>
<dbReference type="FunFam" id="3.60.10.10:FF:000005">
    <property type="entry name" value="phosphatidylinositol 3,4,5-trisphosphate 5-phosphatase 1"/>
    <property type="match status" value="1"/>
</dbReference>
<proteinExistence type="inferred from homology"/>
<evidence type="ECO:0000256" key="8">
    <source>
        <dbReference type="ARBA" id="ARBA00022490"/>
    </source>
</evidence>
<dbReference type="Gene3D" id="1.10.150.50">
    <property type="entry name" value="Transcription Factor, Ets-1"/>
    <property type="match status" value="1"/>
</dbReference>
<dbReference type="CTD" id="368433"/>
<dbReference type="GO" id="GO:0005829">
    <property type="term" value="C:cytosol"/>
    <property type="evidence" value="ECO:0007669"/>
    <property type="project" value="TreeGrafter"/>
</dbReference>
<dbReference type="SUPFAM" id="SSF47769">
    <property type="entry name" value="SAM/Pointed domain"/>
    <property type="match status" value="1"/>
</dbReference>
<evidence type="ECO:0000256" key="7">
    <source>
        <dbReference type="ARBA" id="ARBA00012981"/>
    </source>
</evidence>
<keyword evidence="15" id="KW-0206">Cytoskeleton</keyword>
<keyword evidence="8" id="KW-0963">Cytoplasm</keyword>
<feature type="compositionally biased region" description="Polar residues" evidence="18">
    <location>
        <begin position="974"/>
        <end position="983"/>
    </location>
</feature>
<evidence type="ECO:0000256" key="14">
    <source>
        <dbReference type="ARBA" id="ARBA00023136"/>
    </source>
</evidence>
<dbReference type="InterPro" id="IPR013761">
    <property type="entry name" value="SAM/pointed_sf"/>
</dbReference>
<dbReference type="InterPro" id="IPR001660">
    <property type="entry name" value="SAM"/>
</dbReference>
<dbReference type="SUPFAM" id="SSF56219">
    <property type="entry name" value="DNase I-like"/>
    <property type="match status" value="1"/>
</dbReference>
<keyword evidence="22" id="KW-1185">Reference proteome</keyword>
<dbReference type="GO" id="GO:0030175">
    <property type="term" value="C:filopodium"/>
    <property type="evidence" value="ECO:0007669"/>
    <property type="project" value="UniProtKB-SubCell"/>
</dbReference>
<feature type="region of interest" description="Disordered" evidence="18">
    <location>
        <begin position="1132"/>
        <end position="1151"/>
    </location>
</feature>
<sequence length="1229" mass="137237">MATAAWYHRDISRVRAEDLLARAGRDGSYLVRDSESVPGAYALCLLFQRHVHTYRILPDADGHLAVQTTQGAQVSCFRTLEDLVLGYQHPHKGLVTPLLHAVARDADGGEESSDDEKQPPGPSSVHAVPSAAPPAKPAPHGLFLDALRERHTSSAAGDVIDLLNDYLFSELPLDIENVHQGATTLSHLKRTLGTACQGLNSEIDVTLSSLETLAKVFDHPSCSLTHTKKQGPEMDIDSLLCKVSALVSLLSSLEKKVLQALQDAVTNHNLAVQPNPAPPEPAPVKNHAGQLPVHSFQVKMVRYGRQTVSVDVDAGVLLFDKKSGSFGVERVSHDRILQIVTFQSSPAKLRMMVDSRHTPPREMTFESARKRDAFCRLLQLTKTRHSQLREPDVISVFVGTWNMGGSPPPRSLRSWVTCCGLGHTPDESTASLPHDIYAYGTQENPQGEREWTEHIKATLRSSTHIDFRQVAVQSLWNMRLAVFVKPEHEGRVSHVHTASVKTGLGNTLGNKGAVGISLLFNGTSFGFVNCHLTSGSEKVLRRNQNFVDVLRLLSLGDKQLGAFDISLRFTHLLWCGDLNYRLDLDVQDILKHVSRREFEELMCADQLTRERHKRKAFLNFKEEKIAFPPTYRYERGSRDCYLWQKYKTSGVRVNVPSWCDRILWKSYPETHVLCTAYGCTDDIFTSDHSPVFATFQVGVTSRLGGKADTHAGVEKAWIELEGIEAIVKTASKAKFFIDFHSSCLEETRRSSENDSQRCDVPGFPKLGWSFKQLPKLLPIMSDMEYLQDQHLLLSVKSCDGFESYGECCVALRSLTGASEQFETCLSHRGEEMGSIRGRVRVHVPKDRRGTREKTYEWFYFEKDGKGPERGQIKSPASTGAPINRTVAAPGKPTPSSYTNPAYFIFEGVSVPRRVEEALPQRRDSLVIWSGNEALQLPKISARKEFDRGPCRRSDFAEIEIPVVLPQYAPANNVHSPHTGSSYQLFPAKDPSPAPPTSSDATSLYQDQTSHTRDKYQGGKKIVDDSVLPEKNLRNLYMNHTAIIREKARRDQHHHHHHHHHQQQLLPERTKPVWAAEAPSAVPYVPAQSPHSQVSVPWMGDQQLPGPSGDNSLTALQMAKSLSEVDFFPPVQRVPSIPDHRPSYRNGPTLHGDRGYSWEKEVSVLQGAPETVRELLSALGLQKYTLGLSLNGWDDLDYFSGITEEDLRAAGVTNPSHRRRILENLPSNWN</sequence>
<name>A0AAQ4RMC4_GASAC</name>
<comment type="similarity">
    <text evidence="6">Belongs to the inositol 1,4,5-trisphosphate 5-phosphatase family.</text>
</comment>
<keyword evidence="11" id="KW-0391">Immunity</keyword>
<reference evidence="21" key="3">
    <citation type="submission" date="2025-09" db="UniProtKB">
        <authorList>
            <consortium name="Ensembl"/>
        </authorList>
    </citation>
    <scope>IDENTIFICATION</scope>
</reference>
<evidence type="ECO:0000256" key="4">
    <source>
        <dbReference type="ARBA" id="ARBA00004486"/>
    </source>
</evidence>
<keyword evidence="10" id="KW-0378">Hydrolase</keyword>
<dbReference type="GO" id="GO:0030027">
    <property type="term" value="C:lamellipodium"/>
    <property type="evidence" value="ECO:0007669"/>
    <property type="project" value="UniProtKB-SubCell"/>
</dbReference>
<dbReference type="KEGG" id="gat:120817861"/>
<dbReference type="EC" id="3.1.3.86" evidence="7"/>
<feature type="region of interest" description="Disordered" evidence="18">
    <location>
        <begin position="974"/>
        <end position="1022"/>
    </location>
</feature>
<evidence type="ECO:0000313" key="22">
    <source>
        <dbReference type="Proteomes" id="UP000007635"/>
    </source>
</evidence>
<feature type="compositionally biased region" description="Basic residues" evidence="18">
    <location>
        <begin position="1049"/>
        <end position="1061"/>
    </location>
</feature>
<keyword evidence="13 17" id="KW-0727">SH2 domain</keyword>
<dbReference type="GO" id="GO:0016020">
    <property type="term" value="C:membrane"/>
    <property type="evidence" value="ECO:0007669"/>
    <property type="project" value="UniProtKB-SubCell"/>
</dbReference>
<evidence type="ECO:0000256" key="13">
    <source>
        <dbReference type="ARBA" id="ARBA00022999"/>
    </source>
</evidence>
<evidence type="ECO:0000259" key="19">
    <source>
        <dbReference type="PROSITE" id="PS50001"/>
    </source>
</evidence>
<dbReference type="InterPro" id="IPR000300">
    <property type="entry name" value="IPPc"/>
</dbReference>
<feature type="region of interest" description="Disordered" evidence="18">
    <location>
        <begin position="106"/>
        <end position="140"/>
    </location>
</feature>
<dbReference type="SMART" id="SM00128">
    <property type="entry name" value="IPPc"/>
    <property type="match status" value="1"/>
</dbReference>
<protein>
    <recommendedName>
        <fullName evidence="7">phosphatidylinositol-3,4,5-trisphosphate 5-phosphatase</fullName>
        <ecNumber evidence="7">3.1.3.86</ecNumber>
    </recommendedName>
</protein>
<dbReference type="InterPro" id="IPR036860">
    <property type="entry name" value="SH2_dom_sf"/>
</dbReference>
<feature type="domain" description="SH2" evidence="19">
    <location>
        <begin position="6"/>
        <end position="102"/>
    </location>
</feature>
<dbReference type="GO" id="GO:0002376">
    <property type="term" value="P:immune system process"/>
    <property type="evidence" value="ECO:0007669"/>
    <property type="project" value="UniProtKB-KW"/>
</dbReference>
<evidence type="ECO:0000256" key="18">
    <source>
        <dbReference type="SAM" id="MobiDB-lite"/>
    </source>
</evidence>
<keyword evidence="9" id="KW-0597">Phosphoprotein</keyword>
<keyword evidence="12" id="KW-0130">Cell adhesion</keyword>
<dbReference type="SMART" id="SM00454">
    <property type="entry name" value="SAM"/>
    <property type="match status" value="1"/>
</dbReference>
<dbReference type="AlphaFoldDB" id="A0AAQ4RMC4"/>
<dbReference type="SMART" id="SM00252">
    <property type="entry name" value="SH2"/>
    <property type="match status" value="1"/>
</dbReference>
<evidence type="ECO:0000313" key="21">
    <source>
        <dbReference type="Ensembl" id="ENSGACP00000064799.1"/>
    </source>
</evidence>
<dbReference type="SUPFAM" id="SSF55550">
    <property type="entry name" value="SH2 domain"/>
    <property type="match status" value="1"/>
</dbReference>
<dbReference type="PROSITE" id="PS50105">
    <property type="entry name" value="SAM_DOMAIN"/>
    <property type="match status" value="1"/>
</dbReference>
<dbReference type="Pfam" id="PF24147">
    <property type="entry name" value="C2_SHIP1-2_2nd"/>
    <property type="match status" value="1"/>
</dbReference>
<dbReference type="RefSeq" id="XP_040030421.1">
    <property type="nucleotide sequence ID" value="XM_040174487.1"/>
</dbReference>
<accession>A0AAQ4RMC4</accession>
<feature type="compositionally biased region" description="Basic and acidic residues" evidence="18">
    <location>
        <begin position="1009"/>
        <end position="1022"/>
    </location>
</feature>
<dbReference type="GO" id="GO:0004445">
    <property type="term" value="F:inositol-polyphosphate 5-phosphatase activity"/>
    <property type="evidence" value="ECO:0007669"/>
    <property type="project" value="TreeGrafter"/>
</dbReference>
<evidence type="ECO:0000256" key="17">
    <source>
        <dbReference type="PROSITE-ProRule" id="PRU00191"/>
    </source>
</evidence>
<evidence type="ECO:0000256" key="10">
    <source>
        <dbReference type="ARBA" id="ARBA00022801"/>
    </source>
</evidence>
<dbReference type="PANTHER" id="PTHR46051:SF8">
    <property type="entry name" value="PHOSPHATIDYLINOSITOL 3,4,5-TRISPHOSPHATE 5-PHOSPHATASE 2B"/>
    <property type="match status" value="1"/>
</dbReference>
<reference evidence="21" key="2">
    <citation type="submission" date="2025-08" db="UniProtKB">
        <authorList>
            <consortium name="Ensembl"/>
        </authorList>
    </citation>
    <scope>IDENTIFICATION</scope>
</reference>
<dbReference type="GO" id="GO:0007155">
    <property type="term" value="P:cell adhesion"/>
    <property type="evidence" value="ECO:0007669"/>
    <property type="project" value="UniProtKB-KW"/>
</dbReference>
<dbReference type="GO" id="GO:0046856">
    <property type="term" value="P:phosphatidylinositol dephosphorylation"/>
    <property type="evidence" value="ECO:0007669"/>
    <property type="project" value="InterPro"/>
</dbReference>
<organism evidence="21 22">
    <name type="scientific">Gasterosteus aculeatus aculeatus</name>
    <name type="common">three-spined stickleback</name>
    <dbReference type="NCBI Taxonomy" id="481459"/>
    <lineage>
        <taxon>Eukaryota</taxon>
        <taxon>Metazoa</taxon>
        <taxon>Chordata</taxon>
        <taxon>Craniata</taxon>
        <taxon>Vertebrata</taxon>
        <taxon>Euteleostomi</taxon>
        <taxon>Actinopterygii</taxon>
        <taxon>Neopterygii</taxon>
        <taxon>Teleostei</taxon>
        <taxon>Neoteleostei</taxon>
        <taxon>Acanthomorphata</taxon>
        <taxon>Eupercaria</taxon>
        <taxon>Perciformes</taxon>
        <taxon>Cottioidei</taxon>
        <taxon>Gasterosteales</taxon>
        <taxon>Gasterosteidae</taxon>
        <taxon>Gasterosteus</taxon>
    </lineage>
</organism>
<dbReference type="Gene3D" id="3.60.10.10">
    <property type="entry name" value="Endonuclease/exonuclease/phosphatase"/>
    <property type="match status" value="1"/>
</dbReference>
<evidence type="ECO:0000256" key="5">
    <source>
        <dbReference type="ARBA" id="ARBA00004510"/>
    </source>
</evidence>
<dbReference type="PANTHER" id="PTHR46051">
    <property type="entry name" value="SH2 DOMAIN-CONTAINING PROTEIN"/>
    <property type="match status" value="1"/>
</dbReference>
<comment type="subcellular location">
    <subcellularLocation>
        <location evidence="4">Cell projection</location>
        <location evidence="4">Filopodium</location>
    </subcellularLocation>
    <subcellularLocation>
        <location evidence="5">Cell projection</location>
        <location evidence="5">Lamellipodium</location>
    </subcellularLocation>
    <subcellularLocation>
        <location evidence="2">Cytoplasm</location>
        <location evidence="2">Cytoskeleton</location>
    </subcellularLocation>
    <subcellularLocation>
        <location evidence="1">Membrane</location>
        <topology evidence="1">Peripheral membrane protein</topology>
    </subcellularLocation>
    <subcellularLocation>
        <location evidence="3">Nucleus speckle</location>
    </subcellularLocation>
</comment>
<dbReference type="GO" id="GO:0016607">
    <property type="term" value="C:nuclear speck"/>
    <property type="evidence" value="ECO:0007669"/>
    <property type="project" value="UniProtKB-SubCell"/>
</dbReference>
<evidence type="ECO:0000256" key="6">
    <source>
        <dbReference type="ARBA" id="ARBA00008734"/>
    </source>
</evidence>
<evidence type="ECO:0000256" key="15">
    <source>
        <dbReference type="ARBA" id="ARBA00023212"/>
    </source>
</evidence>
<dbReference type="GO" id="GO:0043569">
    <property type="term" value="P:negative regulation of insulin-like growth factor receptor signaling pathway"/>
    <property type="evidence" value="ECO:0007669"/>
    <property type="project" value="TreeGrafter"/>
</dbReference>
<evidence type="ECO:0000256" key="3">
    <source>
        <dbReference type="ARBA" id="ARBA00004324"/>
    </source>
</evidence>
<reference evidence="21 22" key="1">
    <citation type="journal article" date="2021" name="G3 (Bethesda)">
        <title>Improved contiguity of the threespine stickleback genome using long-read sequencing.</title>
        <authorList>
            <person name="Nath S."/>
            <person name="Shaw D.E."/>
            <person name="White M.A."/>
        </authorList>
    </citation>
    <scope>NUCLEOTIDE SEQUENCE [LARGE SCALE GENOMIC DNA]</scope>
    <source>
        <strain evidence="21 22">Lake Benthic</strain>
    </source>
</reference>
<evidence type="ECO:0000256" key="1">
    <source>
        <dbReference type="ARBA" id="ARBA00004170"/>
    </source>
</evidence>
<dbReference type="Pfam" id="PF22669">
    <property type="entry name" value="Exo_endo_phos2"/>
    <property type="match status" value="1"/>
</dbReference>
<evidence type="ECO:0000256" key="11">
    <source>
        <dbReference type="ARBA" id="ARBA00022859"/>
    </source>
</evidence>
<dbReference type="GO" id="GO:0050776">
    <property type="term" value="P:regulation of immune response"/>
    <property type="evidence" value="ECO:0007669"/>
    <property type="project" value="TreeGrafter"/>
</dbReference>
<dbReference type="InterPro" id="IPR057510">
    <property type="entry name" value="C2_SHIP1-2_first"/>
</dbReference>
<dbReference type="Pfam" id="PF00017">
    <property type="entry name" value="SH2"/>
    <property type="match status" value="1"/>
</dbReference>
<dbReference type="Gene3D" id="3.30.505.10">
    <property type="entry name" value="SH2 domain"/>
    <property type="match status" value="1"/>
</dbReference>
<dbReference type="GO" id="GO:0034485">
    <property type="term" value="F:phosphatidylinositol-3,4,5-trisphosphate 5-phosphatase activity"/>
    <property type="evidence" value="ECO:0007669"/>
    <property type="project" value="UniProtKB-EC"/>
</dbReference>
<dbReference type="Pfam" id="PF24150">
    <property type="entry name" value="C2_SHIP1-2_first"/>
    <property type="match status" value="1"/>
</dbReference>
<dbReference type="InterPro" id="IPR057509">
    <property type="entry name" value="C2_SHIP1-2_2nd"/>
</dbReference>
<dbReference type="InterPro" id="IPR000980">
    <property type="entry name" value="SH2"/>
</dbReference>
<evidence type="ECO:0000256" key="12">
    <source>
        <dbReference type="ARBA" id="ARBA00022889"/>
    </source>
</evidence>